<dbReference type="AlphaFoldDB" id="A0AAU0F2M5"/>
<evidence type="ECO:0000256" key="1">
    <source>
        <dbReference type="ARBA" id="ARBA00010282"/>
    </source>
</evidence>
<accession>A0AAU0F2M5</accession>
<evidence type="ECO:0000259" key="2">
    <source>
        <dbReference type="Pfam" id="PF02657"/>
    </source>
</evidence>
<dbReference type="Proteomes" id="UP001432059">
    <property type="component" value="Chromosome"/>
</dbReference>
<proteinExistence type="inferred from homology"/>
<dbReference type="InterPro" id="IPR003808">
    <property type="entry name" value="Fe-S_metab-assoc_dom"/>
</dbReference>
<reference evidence="3" key="1">
    <citation type="submission" date="2023-10" db="EMBL/GenBank/DDBJ databases">
        <title>Characterization and whole genome sequencing of a novel strain of Bergeyella porcorum QD2021 isolated from pig.</title>
        <authorList>
            <person name="Liu G."/>
            <person name="Chen C."/>
            <person name="Han X."/>
        </authorList>
    </citation>
    <scope>NUCLEOTIDE SEQUENCE</scope>
    <source>
        <strain evidence="3">QD2021</strain>
    </source>
</reference>
<protein>
    <submittedName>
        <fullName evidence="3">Fe-S metabolism protein SufE</fullName>
    </submittedName>
</protein>
<dbReference type="Pfam" id="PF02657">
    <property type="entry name" value="SufE"/>
    <property type="match status" value="1"/>
</dbReference>
<comment type="similarity">
    <text evidence="1">Belongs to the SufE family.</text>
</comment>
<dbReference type="Gene3D" id="3.90.1010.10">
    <property type="match status" value="1"/>
</dbReference>
<dbReference type="PANTHER" id="PTHR43597">
    <property type="entry name" value="SULFUR ACCEPTOR PROTEIN CSDE"/>
    <property type="match status" value="1"/>
</dbReference>
<feature type="domain" description="Fe-S metabolism associated" evidence="2">
    <location>
        <begin position="12"/>
        <end position="112"/>
    </location>
</feature>
<dbReference type="SUPFAM" id="SSF82649">
    <property type="entry name" value="SufE/NifU"/>
    <property type="match status" value="1"/>
</dbReference>
<keyword evidence="4" id="KW-1185">Reference proteome</keyword>
<organism evidence="3 4">
    <name type="scientific">Bergeyella porcorum</name>
    <dbReference type="NCBI Taxonomy" id="1735111"/>
    <lineage>
        <taxon>Bacteria</taxon>
        <taxon>Pseudomonadati</taxon>
        <taxon>Bacteroidota</taxon>
        <taxon>Flavobacteriia</taxon>
        <taxon>Flavobacteriales</taxon>
        <taxon>Weeksellaceae</taxon>
        <taxon>Bergeyella</taxon>
    </lineage>
</organism>
<dbReference type="KEGG" id="bpor:BPO_1689"/>
<name>A0AAU0F2M5_9FLAO</name>
<evidence type="ECO:0000313" key="3">
    <source>
        <dbReference type="EMBL" id="WOC52336.1"/>
    </source>
</evidence>
<sequence>MTIKEKQDSIIKDFEFLEDWEQKYEYLIDLGKELKGLPEDKKTDENLIKGCQSKVWIDASFQEGKLFFNADSDGILPKGIVALLVSIYSGHPTKEILDSDFDFIAKIGLSRVFVAFPSQRINGND</sequence>
<dbReference type="PANTHER" id="PTHR43597:SF5">
    <property type="entry name" value="SUFE-LIKE PROTEIN 2, CHLOROPLASTIC"/>
    <property type="match status" value="1"/>
</dbReference>
<dbReference type="EMBL" id="CP136426">
    <property type="protein sequence ID" value="WOC52336.1"/>
    <property type="molecule type" value="Genomic_DNA"/>
</dbReference>
<evidence type="ECO:0000313" key="4">
    <source>
        <dbReference type="Proteomes" id="UP001432059"/>
    </source>
</evidence>
<gene>
    <name evidence="3" type="primary">sufE</name>
    <name evidence="3" type="ORF">BPO_1689</name>
</gene>